<organism evidence="3 4">
    <name type="scientific">Potamilus streckersoni</name>
    <dbReference type="NCBI Taxonomy" id="2493646"/>
    <lineage>
        <taxon>Eukaryota</taxon>
        <taxon>Metazoa</taxon>
        <taxon>Spiralia</taxon>
        <taxon>Lophotrochozoa</taxon>
        <taxon>Mollusca</taxon>
        <taxon>Bivalvia</taxon>
        <taxon>Autobranchia</taxon>
        <taxon>Heteroconchia</taxon>
        <taxon>Palaeoheterodonta</taxon>
        <taxon>Unionida</taxon>
        <taxon>Unionoidea</taxon>
        <taxon>Unionidae</taxon>
        <taxon>Ambleminae</taxon>
        <taxon>Lampsilini</taxon>
        <taxon>Potamilus</taxon>
    </lineage>
</organism>
<dbReference type="Proteomes" id="UP001195483">
    <property type="component" value="Unassembled WGS sequence"/>
</dbReference>
<name>A0AAE0WCB1_9BIVA</name>
<dbReference type="AlphaFoldDB" id="A0AAE0WCB1"/>
<sequence>MPDTKSIQFLSIWDRSIRDMGTVRIEYKCVGVDSVNREEILVSGPCVYCFGLAHGKQYFVYSSNDLKYPRGVAVDKEDNIYVVGNGSNNIHKLSPDGVTLQIIAFKVPRKQREISFGHNRENFVTTNLGAKHSQLNYFVHK</sequence>
<evidence type="ECO:0000313" key="3">
    <source>
        <dbReference type="EMBL" id="KAK3610063.1"/>
    </source>
</evidence>
<reference evidence="3" key="2">
    <citation type="journal article" date="2021" name="Genome Biol. Evol.">
        <title>Developing a high-quality reference genome for a parasitic bivalve with doubly uniparental inheritance (Bivalvia: Unionida).</title>
        <authorList>
            <person name="Smith C.H."/>
        </authorList>
    </citation>
    <scope>NUCLEOTIDE SEQUENCE</scope>
    <source>
        <strain evidence="3">CHS0354</strain>
        <tissue evidence="3">Mantle</tissue>
    </source>
</reference>
<dbReference type="InterPro" id="IPR010620">
    <property type="entry name" value="SBBP_repeat"/>
</dbReference>
<dbReference type="EMBL" id="JAEAOA010001908">
    <property type="protein sequence ID" value="KAK3610063.1"/>
    <property type="molecule type" value="Genomic_DNA"/>
</dbReference>
<evidence type="ECO:0000256" key="1">
    <source>
        <dbReference type="ARBA" id="ARBA00022737"/>
    </source>
</evidence>
<keyword evidence="4" id="KW-1185">Reference proteome</keyword>
<reference evidence="3" key="1">
    <citation type="journal article" date="2021" name="Genome Biol. Evol.">
        <title>A High-Quality Reference Genome for a Parasitic Bivalve with Doubly Uniparental Inheritance (Bivalvia: Unionida).</title>
        <authorList>
            <person name="Smith C.H."/>
        </authorList>
    </citation>
    <scope>NUCLEOTIDE SEQUENCE</scope>
    <source>
        <strain evidence="3">CHS0354</strain>
    </source>
</reference>
<reference evidence="3" key="3">
    <citation type="submission" date="2023-05" db="EMBL/GenBank/DDBJ databases">
        <authorList>
            <person name="Smith C.H."/>
        </authorList>
    </citation>
    <scope>NUCLEOTIDE SEQUENCE</scope>
    <source>
        <strain evidence="3">CHS0354</strain>
        <tissue evidence="3">Mantle</tissue>
    </source>
</reference>
<gene>
    <name evidence="3" type="ORF">CHS0354_032148</name>
</gene>
<feature type="repeat" description="NHL" evidence="2">
    <location>
        <begin position="55"/>
        <end position="96"/>
    </location>
</feature>
<evidence type="ECO:0000313" key="4">
    <source>
        <dbReference type="Proteomes" id="UP001195483"/>
    </source>
</evidence>
<dbReference type="InterPro" id="IPR011042">
    <property type="entry name" value="6-blade_b-propeller_TolB-like"/>
</dbReference>
<keyword evidence="1" id="KW-0677">Repeat</keyword>
<protein>
    <submittedName>
        <fullName evidence="3">Uncharacterized protein</fullName>
    </submittedName>
</protein>
<dbReference type="PROSITE" id="PS51125">
    <property type="entry name" value="NHL"/>
    <property type="match status" value="1"/>
</dbReference>
<proteinExistence type="predicted"/>
<dbReference type="Gene3D" id="2.120.10.30">
    <property type="entry name" value="TolB, C-terminal domain"/>
    <property type="match status" value="1"/>
</dbReference>
<accession>A0AAE0WCB1</accession>
<evidence type="ECO:0000256" key="2">
    <source>
        <dbReference type="PROSITE-ProRule" id="PRU00504"/>
    </source>
</evidence>
<dbReference type="Pfam" id="PF06739">
    <property type="entry name" value="SBBP"/>
    <property type="match status" value="1"/>
</dbReference>
<comment type="caution">
    <text evidence="3">The sequence shown here is derived from an EMBL/GenBank/DDBJ whole genome shotgun (WGS) entry which is preliminary data.</text>
</comment>
<dbReference type="SUPFAM" id="SSF63829">
    <property type="entry name" value="Calcium-dependent phosphotriesterase"/>
    <property type="match status" value="1"/>
</dbReference>
<dbReference type="InterPro" id="IPR001258">
    <property type="entry name" value="NHL_repeat"/>
</dbReference>